<dbReference type="Gene3D" id="3.40.710.10">
    <property type="entry name" value="DD-peptidase/beta-lactamase superfamily"/>
    <property type="match status" value="1"/>
</dbReference>
<dbReference type="KEGG" id="fsl:EJO69_07250"/>
<keyword evidence="3" id="KW-1185">Reference proteome</keyword>
<proteinExistence type="predicted"/>
<dbReference type="Proteomes" id="UP000270021">
    <property type="component" value="Chromosome"/>
</dbReference>
<dbReference type="Pfam" id="PF00144">
    <property type="entry name" value="Beta-lactamase"/>
    <property type="match status" value="1"/>
</dbReference>
<keyword evidence="2" id="KW-0378">Hydrolase</keyword>
<dbReference type="EMBL" id="CP034438">
    <property type="protein sequence ID" value="AZN30127.1"/>
    <property type="molecule type" value="Genomic_DNA"/>
</dbReference>
<dbReference type="PANTHER" id="PTHR43283">
    <property type="entry name" value="BETA-LACTAMASE-RELATED"/>
    <property type="match status" value="1"/>
</dbReference>
<dbReference type="InterPro" id="IPR012338">
    <property type="entry name" value="Beta-lactam/transpept-like"/>
</dbReference>
<dbReference type="SUPFAM" id="SSF56601">
    <property type="entry name" value="beta-lactamase/transpeptidase-like"/>
    <property type="match status" value="1"/>
</dbReference>
<dbReference type="PANTHER" id="PTHR43283:SF15">
    <property type="entry name" value="CONSERVED PROTEIN"/>
    <property type="match status" value="1"/>
</dbReference>
<dbReference type="GO" id="GO:0016787">
    <property type="term" value="F:hydrolase activity"/>
    <property type="evidence" value="ECO:0007669"/>
    <property type="project" value="UniProtKB-KW"/>
</dbReference>
<sequence>MEAVILSSVDKVIRNRGDIERNFRFASVTKLFAAYAALIAVDRHLLDLDEEAGPATIRHLLGHASGLPFDEGGPVSEPGRRRVYSNLGIEVLGEHIETKVGTSIQSWIEQTVLEPLGLSSILIEGSPAHSGEGNAADLAAFGRELLEPTLIPEELLAEATSPSFGELSGILPGYGRQQDNAWGLGFEIRATKDPHWLGATFSPSAFGHFGQSGSFLWVDPEVQLTGVYLGDEDFGQKHKDLWPGLTDRMRAGEEF</sequence>
<feature type="domain" description="Beta-lactamase-related" evidence="1">
    <location>
        <begin position="23"/>
        <end position="234"/>
    </location>
</feature>
<gene>
    <name evidence="2" type="ORF">EJO69_07250</name>
</gene>
<dbReference type="RefSeq" id="WP_126040608.1">
    <property type="nucleotide sequence ID" value="NZ_CP034438.1"/>
</dbReference>
<accession>A0A3Q8WU28</accession>
<dbReference type="InterPro" id="IPR001466">
    <property type="entry name" value="Beta-lactam-related"/>
</dbReference>
<dbReference type="InterPro" id="IPR050789">
    <property type="entry name" value="Diverse_Enzym_Activities"/>
</dbReference>
<dbReference type="OrthoDB" id="3336932at2"/>
<evidence type="ECO:0000313" key="2">
    <source>
        <dbReference type="EMBL" id="AZN30127.1"/>
    </source>
</evidence>
<dbReference type="AlphaFoldDB" id="A0A3Q8WU28"/>
<protein>
    <submittedName>
        <fullName evidence="2">Class A beta-lactamase-related serine hydrolase</fullName>
    </submittedName>
</protein>
<evidence type="ECO:0000259" key="1">
    <source>
        <dbReference type="Pfam" id="PF00144"/>
    </source>
</evidence>
<organism evidence="2 3">
    <name type="scientific">Flaviflexus salsibiostraticola</name>
    <dbReference type="NCBI Taxonomy" id="1282737"/>
    <lineage>
        <taxon>Bacteria</taxon>
        <taxon>Bacillati</taxon>
        <taxon>Actinomycetota</taxon>
        <taxon>Actinomycetes</taxon>
        <taxon>Actinomycetales</taxon>
        <taxon>Actinomycetaceae</taxon>
        <taxon>Flaviflexus</taxon>
    </lineage>
</organism>
<evidence type="ECO:0000313" key="3">
    <source>
        <dbReference type="Proteomes" id="UP000270021"/>
    </source>
</evidence>
<reference evidence="2 3" key="1">
    <citation type="submission" date="2018-12" db="EMBL/GenBank/DDBJ databases">
        <title>Complete genome sequence of Flaviflexus salsibiostraticola KCTC 33148.</title>
        <authorList>
            <person name="Bae J.-W."/>
        </authorList>
    </citation>
    <scope>NUCLEOTIDE SEQUENCE [LARGE SCALE GENOMIC DNA]</scope>
    <source>
        <strain evidence="2 3">KCTC 33148</strain>
    </source>
</reference>
<name>A0A3Q8WU28_9ACTO</name>